<name>A0A2P2IM19_RHIMU</name>
<dbReference type="EMBL" id="GGEC01001814">
    <property type="protein sequence ID" value="MBW82297.1"/>
    <property type="molecule type" value="Transcribed_RNA"/>
</dbReference>
<proteinExistence type="predicted"/>
<reference evidence="1" key="1">
    <citation type="submission" date="2018-02" db="EMBL/GenBank/DDBJ databases">
        <title>Rhizophora mucronata_Transcriptome.</title>
        <authorList>
            <person name="Meera S.P."/>
            <person name="Sreeshan A."/>
            <person name="Augustine A."/>
        </authorList>
    </citation>
    <scope>NUCLEOTIDE SEQUENCE</scope>
    <source>
        <tissue evidence="1">Leaf</tissue>
    </source>
</reference>
<evidence type="ECO:0000313" key="1">
    <source>
        <dbReference type="EMBL" id="MBW82297.1"/>
    </source>
</evidence>
<sequence>MHKVLDSVLIMGFNYRSC</sequence>
<protein>
    <submittedName>
        <fullName evidence="1">Uncharacterized protein</fullName>
    </submittedName>
</protein>
<accession>A0A2P2IM19</accession>
<organism evidence="1">
    <name type="scientific">Rhizophora mucronata</name>
    <name type="common">Asiatic mangrove</name>
    <dbReference type="NCBI Taxonomy" id="61149"/>
    <lineage>
        <taxon>Eukaryota</taxon>
        <taxon>Viridiplantae</taxon>
        <taxon>Streptophyta</taxon>
        <taxon>Embryophyta</taxon>
        <taxon>Tracheophyta</taxon>
        <taxon>Spermatophyta</taxon>
        <taxon>Magnoliopsida</taxon>
        <taxon>eudicotyledons</taxon>
        <taxon>Gunneridae</taxon>
        <taxon>Pentapetalae</taxon>
        <taxon>rosids</taxon>
        <taxon>fabids</taxon>
        <taxon>Malpighiales</taxon>
        <taxon>Rhizophoraceae</taxon>
        <taxon>Rhizophora</taxon>
    </lineage>
</organism>
<dbReference type="AlphaFoldDB" id="A0A2P2IM19"/>